<accession>A0AB34Z3B8</accession>
<gene>
    <name evidence="1" type="ORF">HNP63_001071</name>
</gene>
<proteinExistence type="predicted"/>
<evidence type="ECO:0000313" key="2">
    <source>
        <dbReference type="Proteomes" id="UP000529652"/>
    </source>
</evidence>
<name>A0AB34Z3B8_BORAF</name>
<comment type="caution">
    <text evidence="1">The sequence shown here is derived from an EMBL/GenBank/DDBJ whole genome shotgun (WGS) entry which is preliminary data.</text>
</comment>
<protein>
    <submittedName>
        <fullName evidence="1">Transposase</fullName>
    </submittedName>
</protein>
<organism evidence="1 2">
    <name type="scientific">Borreliella afzelii</name>
    <name type="common">Borrelia afzelii</name>
    <dbReference type="NCBI Taxonomy" id="29518"/>
    <lineage>
        <taxon>Bacteria</taxon>
        <taxon>Pseudomonadati</taxon>
        <taxon>Spirochaetota</taxon>
        <taxon>Spirochaetia</taxon>
        <taxon>Spirochaetales</taxon>
        <taxon>Borreliaceae</taxon>
        <taxon>Borreliella</taxon>
    </lineage>
</organism>
<dbReference type="AlphaFoldDB" id="A0AB34Z3B8"/>
<reference evidence="1 2" key="1">
    <citation type="submission" date="2020-08" db="EMBL/GenBank/DDBJ databases">
        <title>Genomic Encyclopedia of Type Strains, Phase IV (KMG-IV): sequencing the most valuable type-strain genomes for metagenomic binning, comparative biology and taxonomic classification.</title>
        <authorList>
            <person name="Goeker M."/>
        </authorList>
    </citation>
    <scope>NUCLEOTIDE SEQUENCE [LARGE SCALE GENOMIC DNA]</scope>
    <source>
        <strain evidence="1 2">DSM 10508</strain>
    </source>
</reference>
<dbReference type="RefSeq" id="WP_235685159.1">
    <property type="nucleotide sequence ID" value="NZ_CAXOVR010000004.1"/>
</dbReference>
<dbReference type="Proteomes" id="UP000529652">
    <property type="component" value="Unassembled WGS sequence"/>
</dbReference>
<evidence type="ECO:0000313" key="1">
    <source>
        <dbReference type="EMBL" id="MBB5141650.1"/>
    </source>
</evidence>
<sequence length="57" mass="6634">MLLVSGGIERTNHLKFLFKNKNKLGKYQRKLSKKQEVAINKAKSRLRIVNLHDKVSN</sequence>
<dbReference type="EMBL" id="JACHGM010000007">
    <property type="protein sequence ID" value="MBB5141650.1"/>
    <property type="molecule type" value="Genomic_DNA"/>
</dbReference>